<proteinExistence type="predicted"/>
<gene>
    <name evidence="2" type="ORF">HMPREF9623_00435</name>
</gene>
<name>A0AA36Y604_9FIRM</name>
<evidence type="ECO:0000259" key="1">
    <source>
        <dbReference type="Pfam" id="PF13192"/>
    </source>
</evidence>
<dbReference type="EMBL" id="AGEL01000004">
    <property type="protein sequence ID" value="EHO17581.1"/>
    <property type="molecule type" value="Genomic_DNA"/>
</dbReference>
<dbReference type="InterPro" id="IPR012336">
    <property type="entry name" value="Thioredoxin-like_fold"/>
</dbReference>
<sequence>MSIFGFGKKKEEQKQSYCCGGNCTSETIQAAEAEKKESGIKILGGGCAKCNALEVETEEALRELGMDATIDHVRDFEKIAAYRVMTTPALVVDGQVVSYGKVLKKDEVISILKKVRA</sequence>
<evidence type="ECO:0000313" key="3">
    <source>
        <dbReference type="Proteomes" id="UP000018466"/>
    </source>
</evidence>
<dbReference type="InterPro" id="IPR036249">
    <property type="entry name" value="Thioredoxin-like_sf"/>
</dbReference>
<dbReference type="PANTHER" id="PTHR36450">
    <property type="entry name" value="THIOREDOXIN"/>
    <property type="match status" value="1"/>
</dbReference>
<comment type="caution">
    <text evidence="2">The sequence shown here is derived from an EMBL/GenBank/DDBJ whole genome shotgun (WGS) entry which is preliminary data.</text>
</comment>
<dbReference type="GeneID" id="86940219"/>
<dbReference type="SUPFAM" id="SSF52833">
    <property type="entry name" value="Thioredoxin-like"/>
    <property type="match status" value="1"/>
</dbReference>
<dbReference type="RefSeq" id="WP_009532268.1">
    <property type="nucleotide sequence ID" value="NZ_JH590861.1"/>
</dbReference>
<protein>
    <submittedName>
        <fullName evidence="2">Redox-active disulfide protein 2</fullName>
    </submittedName>
</protein>
<dbReference type="AlphaFoldDB" id="A0AA36Y604"/>
<dbReference type="Pfam" id="PF13192">
    <property type="entry name" value="Thioredoxin_3"/>
    <property type="match status" value="1"/>
</dbReference>
<keyword evidence="3" id="KW-1185">Reference proteome</keyword>
<feature type="domain" description="Thioredoxin-like fold" evidence="1">
    <location>
        <begin position="40"/>
        <end position="113"/>
    </location>
</feature>
<dbReference type="NCBIfam" id="TIGR00412">
    <property type="entry name" value="redox_disulf_2"/>
    <property type="match status" value="1"/>
</dbReference>
<accession>A0AA36Y604</accession>
<dbReference type="PANTHER" id="PTHR36450:SF1">
    <property type="entry name" value="THIOREDOXIN"/>
    <property type="match status" value="1"/>
</dbReference>
<reference evidence="2 3" key="1">
    <citation type="submission" date="2011-10" db="EMBL/GenBank/DDBJ databases">
        <title>The Genome Sequence of Lachnospiraceae bacterium ACC2.</title>
        <authorList>
            <consortium name="The Broad Institute Genome Sequencing Platform"/>
            <person name="Earl A."/>
            <person name="Ward D."/>
            <person name="Feldgarden M."/>
            <person name="Gevers D."/>
            <person name="Sizova M."/>
            <person name="Hazen A."/>
            <person name="Epstein S."/>
            <person name="Young S.K."/>
            <person name="Zeng Q."/>
            <person name="Gargeya S."/>
            <person name="Fitzgerald M."/>
            <person name="Haas B."/>
            <person name="Abouelleil A."/>
            <person name="Alvarado L."/>
            <person name="Arachchi H.M."/>
            <person name="Berlin A."/>
            <person name="Brown A."/>
            <person name="Chapman S.B."/>
            <person name="Chen Z."/>
            <person name="Dunbar C."/>
            <person name="Freedman E."/>
            <person name="Gearin G."/>
            <person name="Goldberg J."/>
            <person name="Griggs A."/>
            <person name="Gujja S."/>
            <person name="Heiman D."/>
            <person name="Howarth C."/>
            <person name="Larson L."/>
            <person name="Lui A."/>
            <person name="MacDonald P.J.P."/>
            <person name="Montmayeur A."/>
            <person name="Murphy C."/>
            <person name="Neiman D."/>
            <person name="Pearson M."/>
            <person name="Priest M."/>
            <person name="Roberts A."/>
            <person name="Saif S."/>
            <person name="Shea T."/>
            <person name="Shenoy N."/>
            <person name="Sisk P."/>
            <person name="Stolte C."/>
            <person name="Sykes S."/>
            <person name="Wortman J."/>
            <person name="Nusbaum C."/>
            <person name="Birren B."/>
        </authorList>
    </citation>
    <scope>NUCLEOTIDE SEQUENCE [LARGE SCALE GENOMIC DNA]</scope>
    <source>
        <strain evidence="2 3">ACC2</strain>
    </source>
</reference>
<dbReference type="InterPro" id="IPR005243">
    <property type="entry name" value="THIRX-like_proc"/>
</dbReference>
<dbReference type="Gene3D" id="3.40.30.10">
    <property type="entry name" value="Glutaredoxin"/>
    <property type="match status" value="1"/>
</dbReference>
<organism evidence="2 3">
    <name type="scientific">Stomatobaculum longum</name>
    <dbReference type="NCBI Taxonomy" id="796942"/>
    <lineage>
        <taxon>Bacteria</taxon>
        <taxon>Bacillati</taxon>
        <taxon>Bacillota</taxon>
        <taxon>Clostridia</taxon>
        <taxon>Lachnospirales</taxon>
        <taxon>Lachnospiraceae</taxon>
        <taxon>Stomatobaculum</taxon>
    </lineage>
</organism>
<evidence type="ECO:0000313" key="2">
    <source>
        <dbReference type="EMBL" id="EHO17581.1"/>
    </source>
</evidence>
<dbReference type="Proteomes" id="UP000018466">
    <property type="component" value="Unassembled WGS sequence"/>
</dbReference>